<dbReference type="EMBL" id="BGJZ01000066">
    <property type="protein sequence ID" value="GBH08007.1"/>
    <property type="molecule type" value="Genomic_DNA"/>
</dbReference>
<evidence type="ECO:0000313" key="1">
    <source>
        <dbReference type="EMBL" id="GBH08007.1"/>
    </source>
</evidence>
<proteinExistence type="predicted"/>
<organism evidence="1 2">
    <name type="scientific">Pseudomonas syringae pv. actinidiae</name>
    <dbReference type="NCBI Taxonomy" id="103796"/>
    <lineage>
        <taxon>Bacteria</taxon>
        <taxon>Pseudomonadati</taxon>
        <taxon>Pseudomonadota</taxon>
        <taxon>Gammaproteobacteria</taxon>
        <taxon>Pseudomonadales</taxon>
        <taxon>Pseudomonadaceae</taxon>
        <taxon>Pseudomonas</taxon>
        <taxon>Pseudomonas syringae</taxon>
    </lineage>
</organism>
<sequence length="34" mass="3936">MPRLLVPTAAVFQKLLALLMRCLIRSRSSPLRRK</sequence>
<comment type="caution">
    <text evidence="1">The sequence shown here is derived from an EMBL/GenBank/DDBJ whole genome shotgun (WGS) entry which is preliminary data.</text>
</comment>
<reference evidence="1 2" key="1">
    <citation type="submission" date="2018-04" db="EMBL/GenBank/DDBJ databases">
        <title>Draft genome sequence of Pseudomonas syringae pv. actinidiae biovar 1 strains isolated from kiwifruit in Kagawa prefecture.</title>
        <authorList>
            <person name="Tabuchi M."/>
            <person name="Saito M."/>
            <person name="Fujiwara S."/>
            <person name="Sasa N."/>
            <person name="Akimitsu K."/>
            <person name="Gomi K."/>
            <person name="Konishi-Sugita S."/>
            <person name="Hamano K."/>
            <person name="Kataoka I."/>
        </authorList>
    </citation>
    <scope>NUCLEOTIDE SEQUENCE [LARGE SCALE GENOMIC DNA]</scope>
    <source>
        <strain evidence="1 2">MAFF212206</strain>
    </source>
</reference>
<accession>A0A2V0Q6Z3</accession>
<protein>
    <submittedName>
        <fullName evidence="1">Uncharacterized protein</fullName>
    </submittedName>
</protein>
<evidence type="ECO:0000313" key="2">
    <source>
        <dbReference type="Proteomes" id="UP000247480"/>
    </source>
</evidence>
<name>A0A2V0Q6Z3_PSESF</name>
<dbReference type="Proteomes" id="UP000247480">
    <property type="component" value="Unassembled WGS sequence"/>
</dbReference>
<dbReference type="AlphaFoldDB" id="A0A2V0Q6Z3"/>
<gene>
    <name evidence="1" type="ORF">KPSA1_01373</name>
</gene>